<dbReference type="Proteomes" id="UP000094313">
    <property type="component" value="Chromosome"/>
</dbReference>
<dbReference type="Pfam" id="PF14114">
    <property type="entry name" value="DUF4286"/>
    <property type="match status" value="1"/>
</dbReference>
<dbReference type="SUPFAM" id="SSF54909">
    <property type="entry name" value="Dimeric alpha+beta barrel"/>
    <property type="match status" value="1"/>
</dbReference>
<sequence>MLLYNVTSIIEDAAADRWLQWMQELHIPAVMSTGKFVSHRLLKVVDSPNEGVTYCAQYVVDNMADYLDYQENHAPAFQAEAVAKFENQAVSFRTLMEYVI</sequence>
<dbReference type="KEGG" id="psty:BFS30_11570"/>
<dbReference type="RefSeq" id="WP_069379442.1">
    <property type="nucleotide sequence ID" value="NZ_CP017141.1"/>
</dbReference>
<reference evidence="1 2" key="1">
    <citation type="submission" date="2016-08" db="EMBL/GenBank/DDBJ databases">
        <authorList>
            <person name="Seilhamer J.J."/>
        </authorList>
    </citation>
    <scope>NUCLEOTIDE SEQUENCE [LARGE SCALE GENOMIC DNA]</scope>
    <source>
        <strain evidence="1 2">DX4</strain>
    </source>
</reference>
<dbReference type="EMBL" id="CP017141">
    <property type="protein sequence ID" value="AOM77754.1"/>
    <property type="molecule type" value="Genomic_DNA"/>
</dbReference>
<evidence type="ECO:0000313" key="1">
    <source>
        <dbReference type="EMBL" id="AOM77754.1"/>
    </source>
</evidence>
<dbReference type="InterPro" id="IPR025563">
    <property type="entry name" value="DUF4286"/>
</dbReference>
<dbReference type="InterPro" id="IPR011008">
    <property type="entry name" value="Dimeric_a/b-barrel"/>
</dbReference>
<name>A0A1D7QGG7_9SPHI</name>
<gene>
    <name evidence="1" type="ORF">BFS30_11570</name>
</gene>
<evidence type="ECO:0000313" key="2">
    <source>
        <dbReference type="Proteomes" id="UP000094313"/>
    </source>
</evidence>
<evidence type="ECO:0008006" key="3">
    <source>
        <dbReference type="Google" id="ProtNLM"/>
    </source>
</evidence>
<keyword evidence="2" id="KW-1185">Reference proteome</keyword>
<protein>
    <recommendedName>
        <fullName evidence="3">DUF4286 domain-containing protein</fullName>
    </recommendedName>
</protein>
<accession>A0A1D7QGG7</accession>
<organism evidence="1 2">
    <name type="scientific">Pedobacter steynii</name>
    <dbReference type="NCBI Taxonomy" id="430522"/>
    <lineage>
        <taxon>Bacteria</taxon>
        <taxon>Pseudomonadati</taxon>
        <taxon>Bacteroidota</taxon>
        <taxon>Sphingobacteriia</taxon>
        <taxon>Sphingobacteriales</taxon>
        <taxon>Sphingobacteriaceae</taxon>
        <taxon>Pedobacter</taxon>
    </lineage>
</organism>
<dbReference type="OrthoDB" id="1121837at2"/>
<proteinExistence type="predicted"/>
<dbReference type="AlphaFoldDB" id="A0A1D7QGG7"/>